<dbReference type="InterPro" id="IPR058923">
    <property type="entry name" value="RCC1-like_dom"/>
</dbReference>
<dbReference type="InterPro" id="IPR009091">
    <property type="entry name" value="RCC1/BLIP-II"/>
</dbReference>
<dbReference type="Proteomes" id="UP000051952">
    <property type="component" value="Unassembled WGS sequence"/>
</dbReference>
<accession>A0A0S4JM97</accession>
<feature type="repeat" description="RCC1" evidence="3">
    <location>
        <begin position="287"/>
        <end position="337"/>
    </location>
</feature>
<gene>
    <name evidence="6" type="ORF">BSAL_27125</name>
</gene>
<keyword evidence="2" id="KW-0677">Repeat</keyword>
<evidence type="ECO:0000259" key="5">
    <source>
        <dbReference type="Pfam" id="PF25390"/>
    </source>
</evidence>
<keyword evidence="7" id="KW-1185">Reference proteome</keyword>
<dbReference type="GO" id="GO:0005085">
    <property type="term" value="F:guanyl-nucleotide exchange factor activity"/>
    <property type="evidence" value="ECO:0007669"/>
    <property type="project" value="TreeGrafter"/>
</dbReference>
<dbReference type="Pfam" id="PF13540">
    <property type="entry name" value="RCC1_2"/>
    <property type="match status" value="1"/>
</dbReference>
<keyword evidence="1" id="KW-0344">Guanine-nucleotide releasing factor</keyword>
<feature type="repeat" description="RCC1" evidence="3">
    <location>
        <begin position="27"/>
        <end position="91"/>
    </location>
</feature>
<dbReference type="VEuPathDB" id="TriTrypDB:BSAL_27125"/>
<feature type="repeat" description="RCC1" evidence="3">
    <location>
        <begin position="337"/>
        <end position="399"/>
    </location>
</feature>
<dbReference type="OMA" id="FCASAKP"/>
<sequence>MYEVRNAPRFIDVAAGGEHSLFLTDRGAVFVCGRSDNGRLGLAFTPSLVNQLTRFNTIHSSTDVTVPVELPLPPCMKIAAGEYHSALVHAAVHNSPTSSSYPVRFSTFGSGAVGQLGHGSSVDDVAEPREVEYFGQLINARVGGDYASPVRCAALGDGHSIVILSDASSHAFGNNESGCLGIATAMTSGFSKHSERYGFGVRGPSRATASAIGPLAQHRIASVSTCSRHSLFLTTNGDVFVTGDNAFGQLGLKGLGKSSIPRRLPLDVSVQQSACGARHSIILCPDGTVRVCGSNKTGELGLGRDVQQVDVFTHCPLHHLVSMIAAGAAHSLFVSADRRFVFGCGWGACGLLGTGLADDVWDPNTFVFSTELTAGDTSGTLHVTSVSCGSHHSLLLLSDGSVWAAGCNGHGQLGVGGVEAKQFHWRPITMAVAIEVDDRIAAVEESVQRQRAAPPPQEGEAFQPRLPSGADIDVPTSPTSPAPVTGQEASAQDDDKFVCFQRSCGSPTPRGE</sequence>
<feature type="domain" description="RCC1-like" evidence="5">
    <location>
        <begin position="107"/>
        <end position="429"/>
    </location>
</feature>
<dbReference type="InterPro" id="IPR051553">
    <property type="entry name" value="Ran_GTPase-activating"/>
</dbReference>
<evidence type="ECO:0000256" key="3">
    <source>
        <dbReference type="PROSITE-ProRule" id="PRU00235"/>
    </source>
</evidence>
<evidence type="ECO:0000313" key="7">
    <source>
        <dbReference type="Proteomes" id="UP000051952"/>
    </source>
</evidence>
<feature type="compositionally biased region" description="Low complexity" evidence="4">
    <location>
        <begin position="474"/>
        <end position="485"/>
    </location>
</feature>
<dbReference type="GO" id="GO:0005737">
    <property type="term" value="C:cytoplasm"/>
    <property type="evidence" value="ECO:0007669"/>
    <property type="project" value="TreeGrafter"/>
</dbReference>
<feature type="repeat" description="RCC1" evidence="3">
    <location>
        <begin position="237"/>
        <end position="286"/>
    </location>
</feature>
<dbReference type="SUPFAM" id="SSF50985">
    <property type="entry name" value="RCC1/BLIP-II"/>
    <property type="match status" value="2"/>
</dbReference>
<dbReference type="PROSITE" id="PS50012">
    <property type="entry name" value="RCC1_3"/>
    <property type="match status" value="5"/>
</dbReference>
<dbReference type="PANTHER" id="PTHR45982">
    <property type="entry name" value="REGULATOR OF CHROMOSOME CONDENSATION"/>
    <property type="match status" value="1"/>
</dbReference>
<feature type="region of interest" description="Disordered" evidence="4">
    <location>
        <begin position="446"/>
        <end position="512"/>
    </location>
</feature>
<protein>
    <recommendedName>
        <fullName evidence="5">RCC1-like domain-containing protein</fullName>
    </recommendedName>
</protein>
<feature type="repeat" description="RCC1" evidence="3">
    <location>
        <begin position="103"/>
        <end position="166"/>
    </location>
</feature>
<dbReference type="PANTHER" id="PTHR45982:SF1">
    <property type="entry name" value="REGULATOR OF CHROMOSOME CONDENSATION"/>
    <property type="match status" value="1"/>
</dbReference>
<dbReference type="Pfam" id="PF25390">
    <property type="entry name" value="WD40_RLD"/>
    <property type="match status" value="1"/>
</dbReference>
<evidence type="ECO:0000256" key="4">
    <source>
        <dbReference type="SAM" id="MobiDB-lite"/>
    </source>
</evidence>
<dbReference type="PRINTS" id="PR00633">
    <property type="entry name" value="RCCNDNSATION"/>
</dbReference>
<dbReference type="AlphaFoldDB" id="A0A0S4JM97"/>
<dbReference type="Gene3D" id="2.130.10.30">
    <property type="entry name" value="Regulator of chromosome condensation 1/beta-lactamase-inhibitor protein II"/>
    <property type="match status" value="3"/>
</dbReference>
<reference evidence="7" key="1">
    <citation type="submission" date="2015-09" db="EMBL/GenBank/DDBJ databases">
        <authorList>
            <consortium name="Pathogen Informatics"/>
        </authorList>
    </citation>
    <scope>NUCLEOTIDE SEQUENCE [LARGE SCALE GENOMIC DNA]</scope>
    <source>
        <strain evidence="7">Lake Konstanz</strain>
    </source>
</reference>
<evidence type="ECO:0000313" key="6">
    <source>
        <dbReference type="EMBL" id="CUG90509.1"/>
    </source>
</evidence>
<dbReference type="EMBL" id="CYKH01001839">
    <property type="protein sequence ID" value="CUG90509.1"/>
    <property type="molecule type" value="Genomic_DNA"/>
</dbReference>
<dbReference type="PROSITE" id="PS00626">
    <property type="entry name" value="RCC1_2"/>
    <property type="match status" value="2"/>
</dbReference>
<name>A0A0S4JM97_BODSA</name>
<dbReference type="InterPro" id="IPR000408">
    <property type="entry name" value="Reg_chr_condens"/>
</dbReference>
<organism evidence="6 7">
    <name type="scientific">Bodo saltans</name>
    <name type="common">Flagellated protozoan</name>
    <dbReference type="NCBI Taxonomy" id="75058"/>
    <lineage>
        <taxon>Eukaryota</taxon>
        <taxon>Discoba</taxon>
        <taxon>Euglenozoa</taxon>
        <taxon>Kinetoplastea</taxon>
        <taxon>Metakinetoplastina</taxon>
        <taxon>Eubodonida</taxon>
        <taxon>Bodonidae</taxon>
        <taxon>Bodo</taxon>
    </lineage>
</organism>
<evidence type="ECO:0000256" key="1">
    <source>
        <dbReference type="ARBA" id="ARBA00022658"/>
    </source>
</evidence>
<dbReference type="OrthoDB" id="10253607at2759"/>
<evidence type="ECO:0000256" key="2">
    <source>
        <dbReference type="ARBA" id="ARBA00022737"/>
    </source>
</evidence>
<proteinExistence type="predicted"/>